<dbReference type="NCBIfam" id="TIGR00741">
    <property type="entry name" value="yfiA"/>
    <property type="match status" value="1"/>
</dbReference>
<evidence type="ECO:0000313" key="2">
    <source>
        <dbReference type="EMBL" id="GAA5192402.1"/>
    </source>
</evidence>
<evidence type="ECO:0000256" key="1">
    <source>
        <dbReference type="SAM" id="MobiDB-lite"/>
    </source>
</evidence>
<accession>A0ABP9S7J7</accession>
<dbReference type="SUPFAM" id="SSF69754">
    <property type="entry name" value="Ribosome binding protein Y (YfiA homologue)"/>
    <property type="match status" value="1"/>
</dbReference>
<dbReference type="Pfam" id="PF02482">
    <property type="entry name" value="Ribosomal_S30AE"/>
    <property type="match status" value="1"/>
</dbReference>
<organism evidence="2 3">
    <name type="scientific">Ferrimonas gelatinilytica</name>
    <dbReference type="NCBI Taxonomy" id="1255257"/>
    <lineage>
        <taxon>Bacteria</taxon>
        <taxon>Pseudomonadati</taxon>
        <taxon>Pseudomonadota</taxon>
        <taxon>Gammaproteobacteria</taxon>
        <taxon>Alteromonadales</taxon>
        <taxon>Ferrimonadaceae</taxon>
        <taxon>Ferrimonas</taxon>
    </lineage>
</organism>
<dbReference type="Gene3D" id="3.30.160.100">
    <property type="entry name" value="Ribosome hibernation promotion factor-like"/>
    <property type="match status" value="1"/>
</dbReference>
<evidence type="ECO:0000313" key="3">
    <source>
        <dbReference type="Proteomes" id="UP001501600"/>
    </source>
</evidence>
<dbReference type="CDD" id="cd00552">
    <property type="entry name" value="RaiA"/>
    <property type="match status" value="1"/>
</dbReference>
<proteinExistence type="predicted"/>
<protein>
    <submittedName>
        <fullName evidence="2">Ribosome-associated translation inhibitor RaiA</fullName>
    </submittedName>
</protein>
<dbReference type="InterPro" id="IPR036567">
    <property type="entry name" value="RHF-like"/>
</dbReference>
<gene>
    <name evidence="2" type="primary">raiA</name>
    <name evidence="2" type="ORF">GCM10025772_21560</name>
</gene>
<sequence length="114" mass="12957">MHVEITSKSVAITTPMKNRVQECIDKLVRHSVDIITSHAIITQEGKQFHIEAKVNTNVGQLFASDQHDDLYVAINKMGQKLERQLNKVTHKETARRHDRTNVVAIDSEQEEQAA</sequence>
<reference evidence="3" key="1">
    <citation type="journal article" date="2019" name="Int. J. Syst. Evol. Microbiol.">
        <title>The Global Catalogue of Microorganisms (GCM) 10K type strain sequencing project: providing services to taxonomists for standard genome sequencing and annotation.</title>
        <authorList>
            <consortium name="The Broad Institute Genomics Platform"/>
            <consortium name="The Broad Institute Genome Sequencing Center for Infectious Disease"/>
            <person name="Wu L."/>
            <person name="Ma J."/>
        </authorList>
    </citation>
    <scope>NUCLEOTIDE SEQUENCE [LARGE SCALE GENOMIC DNA]</scope>
    <source>
        <strain evidence="3">JCM 18720</strain>
    </source>
</reference>
<name>A0ABP9S7J7_9GAMM</name>
<dbReference type="RefSeq" id="WP_345317071.1">
    <property type="nucleotide sequence ID" value="NZ_BAABLF010000013.1"/>
</dbReference>
<dbReference type="Proteomes" id="UP001501600">
    <property type="component" value="Unassembled WGS sequence"/>
</dbReference>
<dbReference type="EMBL" id="BAABLF010000013">
    <property type="protein sequence ID" value="GAA5192402.1"/>
    <property type="molecule type" value="Genomic_DNA"/>
</dbReference>
<feature type="region of interest" description="Disordered" evidence="1">
    <location>
        <begin position="86"/>
        <end position="114"/>
    </location>
</feature>
<keyword evidence="3" id="KW-1185">Reference proteome</keyword>
<dbReference type="InterPro" id="IPR003489">
    <property type="entry name" value="RHF/RaiA"/>
</dbReference>
<comment type="caution">
    <text evidence="2">The sequence shown here is derived from an EMBL/GenBank/DDBJ whole genome shotgun (WGS) entry which is preliminary data.</text>
</comment>